<sequence length="161" mass="18441">TERSIPHIRDIFSTPSAGSVQQQPHDSADSAVCTSCEDECPQGSEEVRRRKSGRSRPRQEPDLKYLERHLSMKKTIRKKMMRDLQQAFVADPEVAKEGDLNSLTFTGKKKEGFLDFLRTGGKASKEEDGDSGRGSPTREDKDEDRRPAGFWRRFTIRRNKR</sequence>
<proteinExistence type="evidence at transcript level"/>
<feature type="compositionally biased region" description="Basic and acidic residues" evidence="1">
    <location>
        <begin position="136"/>
        <end position="147"/>
    </location>
</feature>
<feature type="region of interest" description="Disordered" evidence="1">
    <location>
        <begin position="117"/>
        <end position="161"/>
    </location>
</feature>
<feature type="compositionally biased region" description="Basic and acidic residues" evidence="1">
    <location>
        <begin position="1"/>
        <end position="10"/>
    </location>
</feature>
<evidence type="ECO:0000313" key="2">
    <source>
        <dbReference type="EMBL" id="JAC14842.1"/>
    </source>
</evidence>
<protein>
    <submittedName>
        <fullName evidence="2">Uncharacterized protein</fullName>
    </submittedName>
</protein>
<feature type="compositionally biased region" description="Polar residues" evidence="1">
    <location>
        <begin position="13"/>
        <end position="25"/>
    </location>
</feature>
<evidence type="ECO:0000256" key="1">
    <source>
        <dbReference type="SAM" id="MobiDB-lite"/>
    </source>
</evidence>
<organism evidence="2">
    <name type="scientific">Triatoma infestans</name>
    <name type="common">Assassin bug</name>
    <dbReference type="NCBI Taxonomy" id="30076"/>
    <lineage>
        <taxon>Eukaryota</taxon>
        <taxon>Metazoa</taxon>
        <taxon>Ecdysozoa</taxon>
        <taxon>Arthropoda</taxon>
        <taxon>Hexapoda</taxon>
        <taxon>Insecta</taxon>
        <taxon>Pterygota</taxon>
        <taxon>Neoptera</taxon>
        <taxon>Paraneoptera</taxon>
        <taxon>Hemiptera</taxon>
        <taxon>Heteroptera</taxon>
        <taxon>Panheteroptera</taxon>
        <taxon>Cimicomorpha</taxon>
        <taxon>Reduviidae</taxon>
        <taxon>Triatominae</taxon>
        <taxon>Triatoma</taxon>
    </lineage>
</organism>
<accession>A0A023F005</accession>
<reference evidence="2" key="1">
    <citation type="journal article" date="2014" name="PLoS Negl. Trop. Dis.">
        <title>An updated insight into the Sialotranscriptome of Triatoma infestans: developmental stage and geographic variations.</title>
        <authorList>
            <person name="Schwarz A."/>
            <person name="Medrano-Mercado N."/>
            <person name="Schaub G.A."/>
            <person name="Struchiner C.J."/>
            <person name="Bargues M.D."/>
            <person name="Levy M.Z."/>
            <person name="Ribeiro J.M."/>
        </authorList>
    </citation>
    <scope>NUCLEOTIDE SEQUENCE</scope>
    <source>
        <strain evidence="2">Chile</strain>
        <tissue evidence="2">Salivary glands</tissue>
    </source>
</reference>
<feature type="non-terminal residue" evidence="2">
    <location>
        <position position="1"/>
    </location>
</feature>
<feature type="region of interest" description="Disordered" evidence="1">
    <location>
        <begin position="1"/>
        <end position="64"/>
    </location>
</feature>
<dbReference type="EMBL" id="GBBI01003870">
    <property type="protein sequence ID" value="JAC14842.1"/>
    <property type="molecule type" value="mRNA"/>
</dbReference>
<name>A0A023F005_TRIIF</name>
<dbReference type="AlphaFoldDB" id="A0A023F005"/>